<reference evidence="2" key="1">
    <citation type="submission" date="2022-01" db="EMBL/GenBank/DDBJ databases">
        <title>Comparative genomics reveals a dynamic genome evolution in the ectomycorrhizal milk-cap (Lactarius) mushrooms.</title>
        <authorList>
            <consortium name="DOE Joint Genome Institute"/>
            <person name="Lebreton A."/>
            <person name="Tang N."/>
            <person name="Kuo A."/>
            <person name="LaButti K."/>
            <person name="Drula E."/>
            <person name="Barry K."/>
            <person name="Clum A."/>
            <person name="Lipzen A."/>
            <person name="Mousain D."/>
            <person name="Ng V."/>
            <person name="Wang R."/>
            <person name="Wang X."/>
            <person name="Dai Y."/>
            <person name="Henrissat B."/>
            <person name="Grigoriev I.V."/>
            <person name="Guerin-Laguette A."/>
            <person name="Yu F."/>
            <person name="Martin F.M."/>
        </authorList>
    </citation>
    <scope>NUCLEOTIDE SEQUENCE</scope>
    <source>
        <strain evidence="2">QP</strain>
    </source>
</reference>
<accession>A0AAD4LHW5</accession>
<protein>
    <recommendedName>
        <fullName evidence="4">HTH psq-type domain-containing protein</fullName>
    </recommendedName>
</protein>
<feature type="compositionally biased region" description="Polar residues" evidence="1">
    <location>
        <begin position="129"/>
        <end position="162"/>
    </location>
</feature>
<evidence type="ECO:0000313" key="3">
    <source>
        <dbReference type="Proteomes" id="UP001201163"/>
    </source>
</evidence>
<dbReference type="SUPFAM" id="SSF46689">
    <property type="entry name" value="Homeodomain-like"/>
    <property type="match status" value="1"/>
</dbReference>
<comment type="caution">
    <text evidence="2">The sequence shown here is derived from an EMBL/GenBank/DDBJ whole genome shotgun (WGS) entry which is preliminary data.</text>
</comment>
<dbReference type="AlphaFoldDB" id="A0AAD4LHW5"/>
<keyword evidence="3" id="KW-1185">Reference proteome</keyword>
<evidence type="ECO:0000256" key="1">
    <source>
        <dbReference type="SAM" id="MobiDB-lite"/>
    </source>
</evidence>
<feature type="compositionally biased region" description="Polar residues" evidence="1">
    <location>
        <begin position="83"/>
        <end position="106"/>
    </location>
</feature>
<name>A0AAD4LHW5_9AGAM</name>
<gene>
    <name evidence="2" type="ORF">EDB92DRAFT_895629</name>
</gene>
<feature type="region of interest" description="Disordered" evidence="1">
    <location>
        <begin position="77"/>
        <end position="194"/>
    </location>
</feature>
<sequence length="370" mass="41373">MNAVHPYPEALVYSPQYTDSTHHHRPSFHPSMSASPWSPPPHTLMSSSTADHSRMYSLMHQPIHTMPYSTPSSAVFYNHHHNPQQQPRMQLSTPVPLNFSGPQIESSIGPHRGVLTRRQARAAQLRGTPPSSQQEHAESTSPSDSQDMSHTQPSPSRSQTPANGIPSGEPSEHSNTPISAHQDPLSVPPPPSLYTASTVPSEAYPFPFFPGPAFSPRAVSPAHSIASAITSLTEGTSVRSEVERPFFKYPTGDALQKLIGKPRKQRLFNHQRKEICLYHQENPGIRQEDIANKWGVERSTVSKILKQKSKWLNLRLGRELQAQTRHSSGPVSRERQEYTVRSPTQRVCRLGAALWPVDRRLPRPERPVRC</sequence>
<dbReference type="Gene3D" id="1.10.10.60">
    <property type="entry name" value="Homeodomain-like"/>
    <property type="match status" value="1"/>
</dbReference>
<evidence type="ECO:0008006" key="4">
    <source>
        <dbReference type="Google" id="ProtNLM"/>
    </source>
</evidence>
<proteinExistence type="predicted"/>
<feature type="region of interest" description="Disordered" evidence="1">
    <location>
        <begin position="18"/>
        <end position="49"/>
    </location>
</feature>
<dbReference type="Proteomes" id="UP001201163">
    <property type="component" value="Unassembled WGS sequence"/>
</dbReference>
<evidence type="ECO:0000313" key="2">
    <source>
        <dbReference type="EMBL" id="KAH8989070.1"/>
    </source>
</evidence>
<dbReference type="EMBL" id="JAKELL010000039">
    <property type="protein sequence ID" value="KAH8989070.1"/>
    <property type="molecule type" value="Genomic_DNA"/>
</dbReference>
<organism evidence="2 3">
    <name type="scientific">Lactarius akahatsu</name>
    <dbReference type="NCBI Taxonomy" id="416441"/>
    <lineage>
        <taxon>Eukaryota</taxon>
        <taxon>Fungi</taxon>
        <taxon>Dikarya</taxon>
        <taxon>Basidiomycota</taxon>
        <taxon>Agaricomycotina</taxon>
        <taxon>Agaricomycetes</taxon>
        <taxon>Russulales</taxon>
        <taxon>Russulaceae</taxon>
        <taxon>Lactarius</taxon>
    </lineage>
</organism>
<dbReference type="InterPro" id="IPR009057">
    <property type="entry name" value="Homeodomain-like_sf"/>
</dbReference>